<reference evidence="1" key="1">
    <citation type="submission" date="2021-03" db="EMBL/GenBank/DDBJ databases">
        <title>Draft genome sequence of rust myrtle Austropuccinia psidii MF-1, a brazilian biotype.</title>
        <authorList>
            <person name="Quecine M.C."/>
            <person name="Pachon D.M.R."/>
            <person name="Bonatelli M.L."/>
            <person name="Correr F.H."/>
            <person name="Franceschini L.M."/>
            <person name="Leite T.F."/>
            <person name="Margarido G.R.A."/>
            <person name="Almeida C.A."/>
            <person name="Ferrarezi J.A."/>
            <person name="Labate C.A."/>
        </authorList>
    </citation>
    <scope>NUCLEOTIDE SEQUENCE</scope>
    <source>
        <strain evidence="1">MF-1</strain>
    </source>
</reference>
<gene>
    <name evidence="1" type="ORF">O181_019393</name>
</gene>
<keyword evidence="2" id="KW-1185">Reference proteome</keyword>
<dbReference type="EMBL" id="AVOT02005676">
    <property type="protein sequence ID" value="MBW0479678.1"/>
    <property type="molecule type" value="Genomic_DNA"/>
</dbReference>
<name>A0A9Q3GTJ7_9BASI</name>
<organism evidence="1 2">
    <name type="scientific">Austropuccinia psidii MF-1</name>
    <dbReference type="NCBI Taxonomy" id="1389203"/>
    <lineage>
        <taxon>Eukaryota</taxon>
        <taxon>Fungi</taxon>
        <taxon>Dikarya</taxon>
        <taxon>Basidiomycota</taxon>
        <taxon>Pucciniomycotina</taxon>
        <taxon>Pucciniomycetes</taxon>
        <taxon>Pucciniales</taxon>
        <taxon>Sphaerophragmiaceae</taxon>
        <taxon>Austropuccinia</taxon>
    </lineage>
</organism>
<sequence>MISQIKLHLTNAQKPKANKEGNQSLHTSEHDFMCGYDFFSSPIELEHFEEGVFHHSDMQLTSRQDAFMETIFDLNSWEETNQQIATGGDILVVNGEVQECAQTAVWDPYNMNI</sequence>
<dbReference type="OrthoDB" id="2507233at2759"/>
<evidence type="ECO:0000313" key="2">
    <source>
        <dbReference type="Proteomes" id="UP000765509"/>
    </source>
</evidence>
<dbReference type="AlphaFoldDB" id="A0A9Q3GTJ7"/>
<dbReference type="Proteomes" id="UP000765509">
    <property type="component" value="Unassembled WGS sequence"/>
</dbReference>
<protein>
    <submittedName>
        <fullName evidence="1">Uncharacterized protein</fullName>
    </submittedName>
</protein>
<accession>A0A9Q3GTJ7</accession>
<comment type="caution">
    <text evidence="1">The sequence shown here is derived from an EMBL/GenBank/DDBJ whole genome shotgun (WGS) entry which is preliminary data.</text>
</comment>
<proteinExistence type="predicted"/>
<evidence type="ECO:0000313" key="1">
    <source>
        <dbReference type="EMBL" id="MBW0479678.1"/>
    </source>
</evidence>